<dbReference type="InterPro" id="IPR029058">
    <property type="entry name" value="AB_hydrolase_fold"/>
</dbReference>
<gene>
    <name evidence="1" type="ORF">QBC46DRAFT_391919</name>
</gene>
<organism evidence="1 2">
    <name type="scientific">Diplogelasinospora grovesii</name>
    <dbReference type="NCBI Taxonomy" id="303347"/>
    <lineage>
        <taxon>Eukaryota</taxon>
        <taxon>Fungi</taxon>
        <taxon>Dikarya</taxon>
        <taxon>Ascomycota</taxon>
        <taxon>Pezizomycotina</taxon>
        <taxon>Sordariomycetes</taxon>
        <taxon>Sordariomycetidae</taxon>
        <taxon>Sordariales</taxon>
        <taxon>Diplogelasinosporaceae</taxon>
        <taxon>Diplogelasinospora</taxon>
    </lineage>
</organism>
<dbReference type="Gene3D" id="3.40.50.1820">
    <property type="entry name" value="alpha/beta hydrolase"/>
    <property type="match status" value="1"/>
</dbReference>
<dbReference type="InterPro" id="IPR050471">
    <property type="entry name" value="AB_hydrolase"/>
</dbReference>
<comment type="caution">
    <text evidence="1">The sequence shown here is derived from an EMBL/GenBank/DDBJ whole genome shotgun (WGS) entry which is preliminary data.</text>
</comment>
<evidence type="ECO:0000313" key="2">
    <source>
        <dbReference type="Proteomes" id="UP001303473"/>
    </source>
</evidence>
<accession>A0AAN6N2B1</accession>
<keyword evidence="2" id="KW-1185">Reference proteome</keyword>
<evidence type="ECO:0000313" key="1">
    <source>
        <dbReference type="EMBL" id="KAK3937764.1"/>
    </source>
</evidence>
<name>A0AAN6N2B1_9PEZI</name>
<reference evidence="2" key="1">
    <citation type="journal article" date="2023" name="Mol. Phylogenet. Evol.">
        <title>Genome-scale phylogeny and comparative genomics of the fungal order Sordariales.</title>
        <authorList>
            <person name="Hensen N."/>
            <person name="Bonometti L."/>
            <person name="Westerberg I."/>
            <person name="Brannstrom I.O."/>
            <person name="Guillou S."/>
            <person name="Cros-Aarteil S."/>
            <person name="Calhoun S."/>
            <person name="Haridas S."/>
            <person name="Kuo A."/>
            <person name="Mondo S."/>
            <person name="Pangilinan J."/>
            <person name="Riley R."/>
            <person name="LaButti K."/>
            <person name="Andreopoulos B."/>
            <person name="Lipzen A."/>
            <person name="Chen C."/>
            <person name="Yan M."/>
            <person name="Daum C."/>
            <person name="Ng V."/>
            <person name="Clum A."/>
            <person name="Steindorff A."/>
            <person name="Ohm R.A."/>
            <person name="Martin F."/>
            <person name="Silar P."/>
            <person name="Natvig D.O."/>
            <person name="Lalanne C."/>
            <person name="Gautier V."/>
            <person name="Ament-Velasquez S.L."/>
            <person name="Kruys A."/>
            <person name="Hutchinson M.I."/>
            <person name="Powell A.J."/>
            <person name="Barry K."/>
            <person name="Miller A.N."/>
            <person name="Grigoriev I.V."/>
            <person name="Debuchy R."/>
            <person name="Gladieux P."/>
            <person name="Hiltunen Thoren M."/>
            <person name="Johannesson H."/>
        </authorList>
    </citation>
    <scope>NUCLEOTIDE SEQUENCE [LARGE SCALE GENOMIC DNA]</scope>
    <source>
        <strain evidence="2">CBS 340.73</strain>
    </source>
</reference>
<sequence length="392" mass="43602">MSFAETRPDAGSDSLRSQALGYILNDRFHRRFELPATADHEDLIVSYADVGRVPGTTSTSAQPTTILFMPGMFASRYAGVLLHAIAEKLGMRILVVDRPGMGQSTNVPLHQRVPIWIELVPRLLAHLGIEHVALVSHSAGTIFLLNTLYHCRDILYPERPFAALLTPWVDPSHSHVRSMQMVGYLPAKSFSIWHQIPRFVVTQAEPALASSGAVFTKFSNVISFGAMGAGQDNSGLERNRRRIERDYGVSRDMQIELEALTSKLLFDEETVGANSEALLCLKKGPSGIWGKCDDYALFVRELVDLERERRAIGSNTERGVRLKVRAYFSQTDSMIGKRGQSYVEACWKGERSGEFDDVLDFRSSTIDATDHDSILRSVKVLERLFVDAGGSI</sequence>
<proteinExistence type="predicted"/>
<evidence type="ECO:0008006" key="3">
    <source>
        <dbReference type="Google" id="ProtNLM"/>
    </source>
</evidence>
<protein>
    <recommendedName>
        <fullName evidence="3">AB hydrolase-1 domain-containing protein</fullName>
    </recommendedName>
</protein>
<dbReference type="AlphaFoldDB" id="A0AAN6N2B1"/>
<dbReference type="SUPFAM" id="SSF53474">
    <property type="entry name" value="alpha/beta-Hydrolases"/>
    <property type="match status" value="1"/>
</dbReference>
<dbReference type="PANTHER" id="PTHR43433">
    <property type="entry name" value="HYDROLASE, ALPHA/BETA FOLD FAMILY PROTEIN"/>
    <property type="match status" value="1"/>
</dbReference>
<dbReference type="PANTHER" id="PTHR43433:SF10">
    <property type="entry name" value="AB HYDROLASE-1 DOMAIN-CONTAINING PROTEIN"/>
    <property type="match status" value="1"/>
</dbReference>
<dbReference type="Proteomes" id="UP001303473">
    <property type="component" value="Unassembled WGS sequence"/>
</dbReference>
<dbReference type="EMBL" id="MU853846">
    <property type="protein sequence ID" value="KAK3937764.1"/>
    <property type="molecule type" value="Genomic_DNA"/>
</dbReference>